<keyword evidence="2" id="KW-1185">Reference proteome</keyword>
<protein>
    <submittedName>
        <fullName evidence="1">Uncharacterized protein</fullName>
    </submittedName>
</protein>
<dbReference type="EMBL" id="JAAGNN010000011">
    <property type="protein sequence ID" value="KAF4083071.1"/>
    <property type="molecule type" value="Genomic_DNA"/>
</dbReference>
<organism evidence="1 2">
    <name type="scientific">Ameiurus melas</name>
    <name type="common">Black bullhead</name>
    <name type="synonym">Silurus melas</name>
    <dbReference type="NCBI Taxonomy" id="219545"/>
    <lineage>
        <taxon>Eukaryota</taxon>
        <taxon>Metazoa</taxon>
        <taxon>Chordata</taxon>
        <taxon>Craniata</taxon>
        <taxon>Vertebrata</taxon>
        <taxon>Euteleostomi</taxon>
        <taxon>Actinopterygii</taxon>
        <taxon>Neopterygii</taxon>
        <taxon>Teleostei</taxon>
        <taxon>Ostariophysi</taxon>
        <taxon>Siluriformes</taxon>
        <taxon>Ictaluridae</taxon>
        <taxon>Ameiurus</taxon>
    </lineage>
</organism>
<comment type="caution">
    <text evidence="1">The sequence shown here is derived from an EMBL/GenBank/DDBJ whole genome shotgun (WGS) entry which is preliminary data.</text>
</comment>
<gene>
    <name evidence="1" type="ORF">AMELA_G00135850</name>
</gene>
<evidence type="ECO:0000313" key="2">
    <source>
        <dbReference type="Proteomes" id="UP000593565"/>
    </source>
</evidence>
<dbReference type="Proteomes" id="UP000593565">
    <property type="component" value="Unassembled WGS sequence"/>
</dbReference>
<proteinExistence type="predicted"/>
<reference evidence="1 2" key="1">
    <citation type="submission" date="2020-02" db="EMBL/GenBank/DDBJ databases">
        <title>A chromosome-scale genome assembly of the black bullhead catfish (Ameiurus melas).</title>
        <authorList>
            <person name="Wen M."/>
            <person name="Zham M."/>
            <person name="Cabau C."/>
            <person name="Klopp C."/>
            <person name="Donnadieu C."/>
            <person name="Roques C."/>
            <person name="Bouchez O."/>
            <person name="Lampietro C."/>
            <person name="Jouanno E."/>
            <person name="Herpin A."/>
            <person name="Louis A."/>
            <person name="Berthelot C."/>
            <person name="Parey E."/>
            <person name="Roest-Crollius H."/>
            <person name="Braasch I."/>
            <person name="Postlethwait J."/>
            <person name="Robinson-Rechavi M."/>
            <person name="Echchiki A."/>
            <person name="Begum T."/>
            <person name="Montfort J."/>
            <person name="Schartl M."/>
            <person name="Bobe J."/>
            <person name="Guiguen Y."/>
        </authorList>
    </citation>
    <scope>NUCLEOTIDE SEQUENCE [LARGE SCALE GENOMIC DNA]</scope>
    <source>
        <strain evidence="1">M_S1</strain>
        <tissue evidence="1">Blood</tissue>
    </source>
</reference>
<evidence type="ECO:0000313" key="1">
    <source>
        <dbReference type="EMBL" id="KAF4083071.1"/>
    </source>
</evidence>
<accession>A0A7J6AMD5</accession>
<sequence>MEAGLCAVRETPHTPPAQHLQLSEDVHTEAFITSGEGMSIITVDHEDGCFLRNPLKQEESEDEDFLYEGTSSSVSCVTPVDQTDGGFQMKHLKKEEPEDDEYLCKTTWSFRPSLDFLHTGTPLTVK</sequence>
<dbReference type="AlphaFoldDB" id="A0A7J6AMD5"/>
<name>A0A7J6AMD5_AMEME</name>